<evidence type="ECO:0000256" key="3">
    <source>
        <dbReference type="ARBA" id="ARBA00022475"/>
    </source>
</evidence>
<feature type="transmembrane region" description="Helical" evidence="8">
    <location>
        <begin position="304"/>
        <end position="327"/>
    </location>
</feature>
<comment type="subcellular location">
    <subcellularLocation>
        <location evidence="1">Cell inner membrane</location>
        <topology evidence="1">Multi-pass membrane protein</topology>
    </subcellularLocation>
</comment>
<dbReference type="GO" id="GO:0005886">
    <property type="term" value="C:plasma membrane"/>
    <property type="evidence" value="ECO:0007669"/>
    <property type="project" value="UniProtKB-SubCell"/>
</dbReference>
<proteinExistence type="predicted"/>
<gene>
    <name evidence="10" type="ORF">ABVK50_11240</name>
</gene>
<evidence type="ECO:0000313" key="10">
    <source>
        <dbReference type="EMBL" id="XCG51009.1"/>
    </source>
</evidence>
<feature type="transmembrane region" description="Helical" evidence="8">
    <location>
        <begin position="251"/>
        <end position="271"/>
    </location>
</feature>
<dbReference type="NCBIfam" id="NF037955">
    <property type="entry name" value="mfs"/>
    <property type="match status" value="1"/>
</dbReference>
<feature type="transmembrane region" description="Helical" evidence="8">
    <location>
        <begin position="107"/>
        <end position="125"/>
    </location>
</feature>
<feature type="transmembrane region" description="Helical" evidence="8">
    <location>
        <begin position="146"/>
        <end position="164"/>
    </location>
</feature>
<keyword evidence="5 8" id="KW-0812">Transmembrane</keyword>
<dbReference type="Gene3D" id="1.20.1250.20">
    <property type="entry name" value="MFS general substrate transporter like domains"/>
    <property type="match status" value="2"/>
</dbReference>
<keyword evidence="4" id="KW-0997">Cell inner membrane</keyword>
<dbReference type="PIRSF" id="PIRSF004925">
    <property type="entry name" value="HcaT"/>
    <property type="match status" value="1"/>
</dbReference>
<keyword evidence="2" id="KW-0813">Transport</keyword>
<protein>
    <submittedName>
        <fullName evidence="10">MFS transporter</fullName>
    </submittedName>
</protein>
<dbReference type="PANTHER" id="PTHR23522:SF10">
    <property type="entry name" value="3-PHENYLPROPIONIC ACID TRANSPORTER-RELATED"/>
    <property type="match status" value="1"/>
</dbReference>
<keyword evidence="3" id="KW-1003">Cell membrane</keyword>
<feature type="transmembrane region" description="Helical" evidence="8">
    <location>
        <begin position="348"/>
        <end position="369"/>
    </location>
</feature>
<dbReference type="EMBL" id="CP159253">
    <property type="protein sequence ID" value="XCG51009.1"/>
    <property type="molecule type" value="Genomic_DNA"/>
</dbReference>
<keyword evidence="7 8" id="KW-0472">Membrane</keyword>
<dbReference type="RefSeq" id="WP_353641480.1">
    <property type="nucleotide sequence ID" value="NZ_CP159253.1"/>
</dbReference>
<feature type="transmembrane region" description="Helical" evidence="8">
    <location>
        <begin position="217"/>
        <end position="239"/>
    </location>
</feature>
<evidence type="ECO:0000256" key="1">
    <source>
        <dbReference type="ARBA" id="ARBA00004429"/>
    </source>
</evidence>
<accession>A0AAU8CVP3</accession>
<keyword evidence="6 8" id="KW-1133">Transmembrane helix</keyword>
<evidence type="ECO:0000259" key="9">
    <source>
        <dbReference type="Pfam" id="PF12832"/>
    </source>
</evidence>
<dbReference type="AlphaFoldDB" id="A0AAU8CVP3"/>
<name>A0AAU8CVP3_9HYPH</name>
<evidence type="ECO:0000256" key="2">
    <source>
        <dbReference type="ARBA" id="ARBA00022448"/>
    </source>
</evidence>
<dbReference type="InterPro" id="IPR024989">
    <property type="entry name" value="MFS_assoc_dom"/>
</dbReference>
<dbReference type="GO" id="GO:0015528">
    <property type="term" value="F:lactose:proton symporter activity"/>
    <property type="evidence" value="ECO:0007669"/>
    <property type="project" value="TreeGrafter"/>
</dbReference>
<dbReference type="PANTHER" id="PTHR23522">
    <property type="entry name" value="BLL5896 PROTEIN"/>
    <property type="match status" value="1"/>
</dbReference>
<organism evidence="10">
    <name type="scientific">Mesorhizobium sp. WSM2240</name>
    <dbReference type="NCBI Taxonomy" id="3228851"/>
    <lineage>
        <taxon>Bacteria</taxon>
        <taxon>Pseudomonadati</taxon>
        <taxon>Pseudomonadota</taxon>
        <taxon>Alphaproteobacteria</taxon>
        <taxon>Hyphomicrobiales</taxon>
        <taxon>Phyllobacteriaceae</taxon>
        <taxon>Mesorhizobium</taxon>
    </lineage>
</organism>
<feature type="transmembrane region" description="Helical" evidence="8">
    <location>
        <begin position="170"/>
        <end position="189"/>
    </location>
</feature>
<evidence type="ECO:0000256" key="7">
    <source>
        <dbReference type="ARBA" id="ARBA00023136"/>
    </source>
</evidence>
<feature type="transmembrane region" description="Helical" evidence="8">
    <location>
        <begin position="82"/>
        <end position="101"/>
    </location>
</feature>
<dbReference type="InterPro" id="IPR026032">
    <property type="entry name" value="HcaT-like"/>
</dbReference>
<feature type="transmembrane region" description="Helical" evidence="8">
    <location>
        <begin position="51"/>
        <end position="75"/>
    </location>
</feature>
<evidence type="ECO:0000256" key="6">
    <source>
        <dbReference type="ARBA" id="ARBA00022989"/>
    </source>
</evidence>
<evidence type="ECO:0000256" key="4">
    <source>
        <dbReference type="ARBA" id="ARBA00022519"/>
    </source>
</evidence>
<reference evidence="10" key="1">
    <citation type="submission" date="2024-06" db="EMBL/GenBank/DDBJ databases">
        <title>Mesorhizobium karijinii sp. nov., a symbiont of the iconic Swainsona formosa from arid Australia.</title>
        <authorList>
            <person name="Hill Y.J."/>
            <person name="Watkin E.L.J."/>
            <person name="O'Hara G.W."/>
            <person name="Terpolilli J."/>
            <person name="Tye M.L."/>
            <person name="Kohlmeier M.G."/>
        </authorList>
    </citation>
    <scope>NUCLEOTIDE SEQUENCE</scope>
    <source>
        <strain evidence="10">WSM2240</strain>
    </source>
</reference>
<feature type="transmembrane region" description="Helical" evidence="8">
    <location>
        <begin position="21"/>
        <end position="39"/>
    </location>
</feature>
<dbReference type="GO" id="GO:0030395">
    <property type="term" value="F:lactose binding"/>
    <property type="evidence" value="ECO:0007669"/>
    <property type="project" value="TreeGrafter"/>
</dbReference>
<evidence type="ECO:0000256" key="8">
    <source>
        <dbReference type="SAM" id="Phobius"/>
    </source>
</evidence>
<feature type="transmembrane region" description="Helical" evidence="8">
    <location>
        <begin position="278"/>
        <end position="298"/>
    </location>
</feature>
<dbReference type="SUPFAM" id="SSF103473">
    <property type="entry name" value="MFS general substrate transporter"/>
    <property type="match status" value="1"/>
</dbReference>
<evidence type="ECO:0000256" key="5">
    <source>
        <dbReference type="ARBA" id="ARBA00022692"/>
    </source>
</evidence>
<feature type="transmembrane region" description="Helical" evidence="8">
    <location>
        <begin position="375"/>
        <end position="394"/>
    </location>
</feature>
<dbReference type="Pfam" id="PF12832">
    <property type="entry name" value="MFS_1_like"/>
    <property type="match status" value="1"/>
</dbReference>
<feature type="domain" description="Major facilitator superfamily associated" evidence="9">
    <location>
        <begin position="23"/>
        <end position="377"/>
    </location>
</feature>
<dbReference type="InterPro" id="IPR036259">
    <property type="entry name" value="MFS_trans_sf"/>
</dbReference>
<sequence>MSLPPLSPEQQIKPRRFELRISLIFAALFIPLGVHLPYFPLWLEAKGFDAAQIAIILSAPMFLRVVTTPFITALADEAKDRANVLIALVAAALALSAGYFLEPTYVVVLGVSLALTVVWTPHSPLADSLALSGVRRFRSSYANMRIWGSAAFLCANLGGGFVLAMTSADAVPAMISIGLCGTLLAALFAPRLGRPRRASPLSAADLQDSAPKLFNRYFLLFVAGAGVINASHGFLYSFVSIYWKSIGVSETLVGFLWAWAVVAEVGMFLIFSRVFGKVSVPALLAAAGLAAILRWVAYPLIWPLGLGVVGFFAIQTLHAVSTGLILLGVQKLIAETVAEERTGAAQGIAFFANGFSMAAATLLSGPLYAAFGVGGFFFMAVFALAGIGLIALAARSAPKGRLGR</sequence>